<keyword evidence="3" id="KW-1185">Reference proteome</keyword>
<accession>A0ABY8VH47</accession>
<dbReference type="Gene3D" id="3.30.720.110">
    <property type="match status" value="1"/>
</dbReference>
<protein>
    <submittedName>
        <fullName evidence="2">VOC family protein</fullName>
    </submittedName>
</protein>
<reference evidence="2 3" key="1">
    <citation type="submission" date="2023-05" db="EMBL/GenBank/DDBJ databases">
        <title>Corynebacterium suedekumii sp. nov. and Corynebacterium breve sp. nov. isolated from raw cow's milk.</title>
        <authorList>
            <person name="Baer M.K."/>
            <person name="Mehl L."/>
            <person name="Hellmuth R."/>
            <person name="Marke G."/>
            <person name="Lipski A."/>
        </authorList>
    </citation>
    <scope>NUCLEOTIDE SEQUENCE [LARGE SCALE GENOMIC DNA]</scope>
    <source>
        <strain evidence="2 3">R4</strain>
    </source>
</reference>
<evidence type="ECO:0000313" key="2">
    <source>
        <dbReference type="EMBL" id="WIM66860.1"/>
    </source>
</evidence>
<dbReference type="Gene3D" id="3.10.180.10">
    <property type="entry name" value="2,3-Dihydroxybiphenyl 1,2-Dioxygenase, domain 1"/>
    <property type="match status" value="1"/>
</dbReference>
<organism evidence="2 3">
    <name type="scientific">Corynebacterium breve</name>
    <dbReference type="NCBI Taxonomy" id="3049799"/>
    <lineage>
        <taxon>Bacteria</taxon>
        <taxon>Bacillati</taxon>
        <taxon>Actinomycetota</taxon>
        <taxon>Actinomycetes</taxon>
        <taxon>Mycobacteriales</taxon>
        <taxon>Corynebacteriaceae</taxon>
        <taxon>Corynebacterium</taxon>
    </lineage>
</organism>
<name>A0ABY8VH47_9CORY</name>
<dbReference type="InterPro" id="IPR029068">
    <property type="entry name" value="Glyas_Bleomycin-R_OHBP_Dase"/>
</dbReference>
<dbReference type="Proteomes" id="UP001225598">
    <property type="component" value="Chromosome"/>
</dbReference>
<dbReference type="EMBL" id="CP126969">
    <property type="protein sequence ID" value="WIM66860.1"/>
    <property type="molecule type" value="Genomic_DNA"/>
</dbReference>
<feature type="domain" description="PhnB-like" evidence="1">
    <location>
        <begin position="2"/>
        <end position="131"/>
    </location>
</feature>
<evidence type="ECO:0000259" key="1">
    <source>
        <dbReference type="Pfam" id="PF06983"/>
    </source>
</evidence>
<dbReference type="SUPFAM" id="SSF54593">
    <property type="entry name" value="Glyoxalase/Bleomycin resistance protein/Dihydroxybiphenyl dioxygenase"/>
    <property type="match status" value="2"/>
</dbReference>
<dbReference type="PANTHER" id="PTHR33990">
    <property type="entry name" value="PROTEIN YJDN-RELATED"/>
    <property type="match status" value="1"/>
</dbReference>
<evidence type="ECO:0000313" key="3">
    <source>
        <dbReference type="Proteomes" id="UP001225598"/>
    </source>
</evidence>
<dbReference type="RefSeq" id="WP_284823545.1">
    <property type="nucleotide sequence ID" value="NZ_CP126969.1"/>
</dbReference>
<gene>
    <name evidence="2" type="ORF">QP027_06890</name>
</gene>
<dbReference type="CDD" id="cd06588">
    <property type="entry name" value="PhnB_like"/>
    <property type="match status" value="2"/>
</dbReference>
<feature type="domain" description="PhnB-like" evidence="1">
    <location>
        <begin position="146"/>
        <end position="264"/>
    </location>
</feature>
<sequence>MQKIIPNIWCAGTADEAAELYVDAFPRTSVVDTVTYPTEGLLEFQQALAGQTLTNELQLDGFHLILVNAGNEFRPTPALNFLLNFEQDGDALRHAWEVLSAEGLVMMDLGTYAHSELYGWVEDKFGVSWQLMVTNPEGDDRPFVNPQLMFCGAVQNKCEEATDFYLDVFSDAQPGNRVRYSDMGHIPDNNAEIVYSDFQLEGQWFTAMDSAVDQAFTFNEGVSLMVHVADQAELDRLWDALSADPNAEQCGWLKDIFGVSWQIVPANLAELMAKPGAYEKLMGMKKIHIDQF</sequence>
<dbReference type="Gene3D" id="3.30.720.100">
    <property type="match status" value="1"/>
</dbReference>
<dbReference type="Pfam" id="PF06983">
    <property type="entry name" value="3-dmu-9_3-mt"/>
    <property type="match status" value="2"/>
</dbReference>
<proteinExistence type="predicted"/>
<dbReference type="InterPro" id="IPR028973">
    <property type="entry name" value="PhnB-like"/>
</dbReference>